<accession>A0A3B1DG70</accession>
<name>A0A3B1DG70_9ZZZZ</name>
<protein>
    <submittedName>
        <fullName evidence="5">Transcriptional regulator, GntR family</fullName>
    </submittedName>
</protein>
<dbReference type="AlphaFoldDB" id="A0A3B1DG70"/>
<dbReference type="PANTHER" id="PTHR43537:SF24">
    <property type="entry name" value="GLUCONATE OPERON TRANSCRIPTIONAL REPRESSOR"/>
    <property type="match status" value="1"/>
</dbReference>
<dbReference type="SMART" id="SM00895">
    <property type="entry name" value="FCD"/>
    <property type="match status" value="1"/>
</dbReference>
<dbReference type="Gene3D" id="1.10.10.10">
    <property type="entry name" value="Winged helix-like DNA-binding domain superfamily/Winged helix DNA-binding domain"/>
    <property type="match status" value="1"/>
</dbReference>
<gene>
    <name evidence="5" type="ORF">MNBD_PLANCTO02-1084</name>
</gene>
<dbReference type="InterPro" id="IPR036388">
    <property type="entry name" value="WH-like_DNA-bd_sf"/>
</dbReference>
<dbReference type="InterPro" id="IPR000524">
    <property type="entry name" value="Tscrpt_reg_HTH_GntR"/>
</dbReference>
<dbReference type="PROSITE" id="PS50949">
    <property type="entry name" value="HTH_GNTR"/>
    <property type="match status" value="1"/>
</dbReference>
<evidence type="ECO:0000313" key="5">
    <source>
        <dbReference type="EMBL" id="VAX41349.1"/>
    </source>
</evidence>
<dbReference type="PANTHER" id="PTHR43537">
    <property type="entry name" value="TRANSCRIPTIONAL REGULATOR, GNTR FAMILY"/>
    <property type="match status" value="1"/>
</dbReference>
<dbReference type="InterPro" id="IPR036390">
    <property type="entry name" value="WH_DNA-bd_sf"/>
</dbReference>
<proteinExistence type="predicted"/>
<evidence type="ECO:0000256" key="2">
    <source>
        <dbReference type="ARBA" id="ARBA00023125"/>
    </source>
</evidence>
<dbReference type="SUPFAM" id="SSF46785">
    <property type="entry name" value="Winged helix' DNA-binding domain"/>
    <property type="match status" value="1"/>
</dbReference>
<dbReference type="InterPro" id="IPR008920">
    <property type="entry name" value="TF_FadR/GntR_C"/>
</dbReference>
<dbReference type="Gene3D" id="1.20.120.530">
    <property type="entry name" value="GntR ligand-binding domain-like"/>
    <property type="match status" value="1"/>
</dbReference>
<dbReference type="EMBL" id="UOGL01000533">
    <property type="protein sequence ID" value="VAX41349.1"/>
    <property type="molecule type" value="Genomic_DNA"/>
</dbReference>
<dbReference type="SMART" id="SM00345">
    <property type="entry name" value="HTH_GNTR"/>
    <property type="match status" value="1"/>
</dbReference>
<organism evidence="5">
    <name type="scientific">hydrothermal vent metagenome</name>
    <dbReference type="NCBI Taxonomy" id="652676"/>
    <lineage>
        <taxon>unclassified sequences</taxon>
        <taxon>metagenomes</taxon>
        <taxon>ecological metagenomes</taxon>
    </lineage>
</organism>
<sequence length="237" mass="27358">MPVTTLRAKAYRHLRNRLASGQLTAGTQLIEPVLAKELGMSRTPVREALRQMEMEGFVECFPRFGVVVRVPTRDELIEMFGMREALESYAVAEAAKKISDEQLTKMVKLQSKMTEITATFEASGEEHLKGDLLNHYLMADMAFHRQMFLSSGNGYMAKTIEDTHLLSRIFRNELWIYDLPTLEESNDFHARIFQTLQQHDAEAARKIIIEAMQVAKRNVLKKYDEQQEKNENDPYEI</sequence>
<evidence type="ECO:0000256" key="1">
    <source>
        <dbReference type="ARBA" id="ARBA00023015"/>
    </source>
</evidence>
<keyword evidence="2" id="KW-0238">DNA-binding</keyword>
<dbReference type="InterPro" id="IPR011711">
    <property type="entry name" value="GntR_C"/>
</dbReference>
<dbReference type="CDD" id="cd07377">
    <property type="entry name" value="WHTH_GntR"/>
    <property type="match status" value="1"/>
</dbReference>
<keyword evidence="3" id="KW-0804">Transcription</keyword>
<evidence type="ECO:0000256" key="3">
    <source>
        <dbReference type="ARBA" id="ARBA00023163"/>
    </source>
</evidence>
<reference evidence="5" key="1">
    <citation type="submission" date="2018-06" db="EMBL/GenBank/DDBJ databases">
        <authorList>
            <person name="Zhirakovskaya E."/>
        </authorList>
    </citation>
    <scope>NUCLEOTIDE SEQUENCE</scope>
</reference>
<dbReference type="GO" id="GO:0003700">
    <property type="term" value="F:DNA-binding transcription factor activity"/>
    <property type="evidence" value="ECO:0007669"/>
    <property type="project" value="InterPro"/>
</dbReference>
<feature type="domain" description="HTH gntR-type" evidence="4">
    <location>
        <begin position="4"/>
        <end position="71"/>
    </location>
</feature>
<keyword evidence="1" id="KW-0805">Transcription regulation</keyword>
<dbReference type="SUPFAM" id="SSF48008">
    <property type="entry name" value="GntR ligand-binding domain-like"/>
    <property type="match status" value="1"/>
</dbReference>
<evidence type="ECO:0000259" key="4">
    <source>
        <dbReference type="PROSITE" id="PS50949"/>
    </source>
</evidence>
<dbReference type="Pfam" id="PF07729">
    <property type="entry name" value="FCD"/>
    <property type="match status" value="1"/>
</dbReference>
<dbReference type="GO" id="GO:0003677">
    <property type="term" value="F:DNA binding"/>
    <property type="evidence" value="ECO:0007669"/>
    <property type="project" value="UniProtKB-KW"/>
</dbReference>
<dbReference type="Pfam" id="PF00392">
    <property type="entry name" value="GntR"/>
    <property type="match status" value="1"/>
</dbReference>